<dbReference type="InterPro" id="IPR005877">
    <property type="entry name" value="YSIRK_signal_dom"/>
</dbReference>
<feature type="region of interest" description="Disordered" evidence="6">
    <location>
        <begin position="1693"/>
        <end position="1772"/>
    </location>
</feature>
<keyword evidence="10" id="KW-1185">Reference proteome</keyword>
<dbReference type="InterPro" id="IPR020840">
    <property type="entry name" value="Extracell_matrix-bd_GA"/>
</dbReference>
<reference evidence="9 10" key="1">
    <citation type="submission" date="2021-03" db="EMBL/GenBank/DDBJ databases">
        <title>Genomic Encyclopedia of Type Strains, Phase IV (KMG-IV): sequencing the most valuable type-strain genomes for metagenomic binning, comparative biology and taxonomic classification.</title>
        <authorList>
            <person name="Goeker M."/>
        </authorList>
    </citation>
    <scope>NUCLEOTIDE SEQUENCE [LARGE SCALE GENOMIC DNA]</scope>
    <source>
        <strain evidence="9 10">DSM 101872</strain>
    </source>
</reference>
<dbReference type="Pfam" id="PF04650">
    <property type="entry name" value="YSIRK_signal"/>
    <property type="match status" value="1"/>
</dbReference>
<dbReference type="Gene3D" id="1.20.5.420">
    <property type="entry name" value="Immunoglobulin FC, subunit C"/>
    <property type="match status" value="12"/>
</dbReference>
<keyword evidence="7" id="KW-0812">Transmembrane</keyword>
<evidence type="ECO:0000256" key="7">
    <source>
        <dbReference type="SAM" id="Phobius"/>
    </source>
</evidence>
<gene>
    <name evidence="9" type="ORF">J2Z60_001705</name>
</gene>
<evidence type="ECO:0000256" key="2">
    <source>
        <dbReference type="ARBA" id="ARBA00022525"/>
    </source>
</evidence>
<dbReference type="Pfam" id="PF00746">
    <property type="entry name" value="Gram_pos_anchor"/>
    <property type="match status" value="1"/>
</dbReference>
<keyword evidence="4" id="KW-0572">Peptidoglycan-anchor</keyword>
<evidence type="ECO:0000313" key="9">
    <source>
        <dbReference type="EMBL" id="MBP2058520.1"/>
    </source>
</evidence>
<dbReference type="EMBL" id="JAGGLU010000011">
    <property type="protein sequence ID" value="MBP2058520.1"/>
    <property type="molecule type" value="Genomic_DNA"/>
</dbReference>
<dbReference type="NCBIfam" id="TIGR01168">
    <property type="entry name" value="YSIRK_signal"/>
    <property type="match status" value="1"/>
</dbReference>
<organism evidence="9 10">
    <name type="scientific">Lactobacillus colini</name>
    <dbReference type="NCBI Taxonomy" id="1819254"/>
    <lineage>
        <taxon>Bacteria</taxon>
        <taxon>Bacillati</taxon>
        <taxon>Bacillota</taxon>
        <taxon>Bacilli</taxon>
        <taxon>Lactobacillales</taxon>
        <taxon>Lactobacillaceae</taxon>
        <taxon>Lactobacillus</taxon>
    </lineage>
</organism>
<keyword evidence="3" id="KW-0732">Signal</keyword>
<feature type="compositionally biased region" description="Low complexity" evidence="6">
    <location>
        <begin position="123"/>
        <end position="168"/>
    </location>
</feature>
<evidence type="ECO:0000259" key="8">
    <source>
        <dbReference type="PROSITE" id="PS50847"/>
    </source>
</evidence>
<sequence length="1805" mass="188979">MRLSKNNIKERQRKTAQIGEQHFGLRKLSIGVASVLLSTSLYFGVSTNVANAATNDSEAGTQTATTTNTQSQSTADAATNQDAVSTTSSTASNTDNTSEKSAQTTQAVSTTTAENSQDSVKDSQTATTAATNKQTSTKDSTPVATTSSLATTSTDSTANSATTNISKTPTTSSNESTNVSAYKEVAINLDDLKKMSGSDLAKYVFTSLAATSTQDQPAMTKGTQSFTGKINVGRTGASAGSTNVTFNGNTAYSDNTSIEINRTNDSNNSEYTMSKADADSTSPVIIRVRTAIITTGTKNISLPEFYFDYRSSNITDNGKFYPQSEIKNAVFGPDKTVYFAQVKNENPFNKNSNFFIEQDRVSVDPSQNSQDYFYYIASWTFDNANHANETLIAIGAVPKLADDANSYVFRKGDTDLPSISDMITNEDEIVGNNNLTNKPTLSFNNFDTTTPGNRTGQVVVTYPKFTDDVDLTGYVDTTGSNFTINDQAYTSQNVTTKAVDFTYQVVNADYLQKAYDNANKILNNLNYTQADADKQTALTQQIAEAKSIIDNHKSTQDQVYTALNNLKAAVADLNGFNNLSSLNDKQKSSLEEQFKNVDLTADTLNQDVTDIANTADALNTAMSNLNTSVSDYDTTKSSVNYTNADADKQTAYDNAVAAAQAILAKDGDNADSSAVQAAQKAVEDAKAALNGKANLDKSKQAAKDAIDKLANLNDAQKQAAKDAVDNATTPDAVTTAQTTAKTLDDDMGDLNTSVSDYDTTKSSLNYTNADADKQKAYDDAVAAAQAILAKVGDNADSSAVQAAKKAVEDAKAALNGNANLEKAKQAAKDAIDALTNLNDAQKTAAKEAVEKATDPAGVTTAQNTATNLNGNMGDLNSSVGDYDTTEKSVNYTNADADKQKAYDDAVAAAKAILAKDGDNADSSVVQAAQKAVEDAKAALNGNANLEKAKQAAKDAIDKLANLNDAQKQAAKDAVDNATDPTGVDNAKNNATNLDGSMGNLKSEAEKSDDVKKDLNYTNASQAAKDAYDNALSAAEKIIAQNGSNSDDEAVQEALTNLQKAKEGLDGNANLDKSKQAAKDAIDKLANLNDAQKQAAKAAVAAAKNPTDVDSAKTTATSLDKSMGDLKSEADKSNDVKKDLNYTNASQAAKDDYDKALSAAENIINQNGPDSDDPAVQEALTNLQKAKNALDGNANLDKSKEAAKAAIDALTNLNDAQKTAAKAAVAAAKNPTDVDSAKTTATNLDKSMGDLKSEADKSSDVKKDLNYTNASQTAKDAYDKAVKNAQDVIAKQGPNAEDPAVQAAIDDLKLAEAGLNGIKNLADSKAAVKQAIDNLANLNDAQKAAAKAAVDSAATPDAVTSAQNTANTLNGTMGDLIVAEDGTSAVKTSLNYTNASQTAKDAYDKAVKNAQEVIAKQGPNAEDPAVQAAIDDLKLAEAGLNGIKNLADSKAAVKQAIDNLANLNDAQKAAAKAAVDSATTPDAVTSAQNTANTLNGTMGDLIVAEDGTSAVKTSLNYTNASQAAKDAYDKAVKNAQEVIAKQGPDAKNPAVLAAIEALKLAASKLDGNKNLDDAKAVANLAIDKLEYLNDAQKQAAKSAINSAADPTTLAQARLTANNLNAVMGSLIQLVNNVKDDFSLVKYQYATGTKQVDFDTAFKGAQAIIAKEGLNVTQEAVQKALEALKQADEALDGVEPAPVVEDTTNNVQQPTETPSTTEPASANKPEKVVKPAKKQTSVHKPVATKTIKQATPSAAKQSANKAVPTAKKLPQTGEANDQKLSLLGLGLAVVSLAGLAGLELLKRKKDR</sequence>
<feature type="coiled-coil region" evidence="5">
    <location>
        <begin position="1067"/>
        <end position="1097"/>
    </location>
</feature>
<dbReference type="Pfam" id="PF07554">
    <property type="entry name" value="FIVAR"/>
    <property type="match status" value="10"/>
</dbReference>
<evidence type="ECO:0000256" key="6">
    <source>
        <dbReference type="SAM" id="MobiDB-lite"/>
    </source>
</evidence>
<dbReference type="InterPro" id="IPR051197">
    <property type="entry name" value="ECM-binding_protein"/>
</dbReference>
<dbReference type="RefSeq" id="WP_209687255.1">
    <property type="nucleotide sequence ID" value="NZ_JAGGLU010000011.1"/>
</dbReference>
<keyword evidence="7" id="KW-1133">Transmembrane helix</keyword>
<dbReference type="InterPro" id="IPR019931">
    <property type="entry name" value="LPXTG_anchor"/>
</dbReference>
<dbReference type="NCBIfam" id="TIGR01167">
    <property type="entry name" value="LPXTG_anchor"/>
    <property type="match status" value="1"/>
</dbReference>
<keyword evidence="7" id="KW-0472">Membrane</keyword>
<feature type="region of interest" description="Disordered" evidence="6">
    <location>
        <begin position="970"/>
        <end position="1010"/>
    </location>
</feature>
<feature type="compositionally biased region" description="Low complexity" evidence="6">
    <location>
        <begin position="1706"/>
        <end position="1720"/>
    </location>
</feature>
<dbReference type="Gene3D" id="1.20.120.1850">
    <property type="entry name" value="Ebh helix bundles repeating unit (S and A modules)"/>
    <property type="match status" value="4"/>
</dbReference>
<dbReference type="SMART" id="SM00844">
    <property type="entry name" value="GA"/>
    <property type="match status" value="8"/>
</dbReference>
<feature type="region of interest" description="Disordered" evidence="6">
    <location>
        <begin position="57"/>
        <end position="177"/>
    </location>
</feature>
<feature type="coiled-coil region" evidence="5">
    <location>
        <begin position="692"/>
        <end position="722"/>
    </location>
</feature>
<name>A0ABS4MFQ1_9LACO</name>
<comment type="caution">
    <text evidence="9">The sequence shown here is derived from an EMBL/GenBank/DDBJ whole genome shotgun (WGS) entry which is preliminary data.</text>
</comment>
<keyword evidence="2" id="KW-0964">Secreted</keyword>
<dbReference type="PANTHER" id="PTHR33150">
    <property type="entry name" value="EXTRACELLULAR MATRIX-BINDING PROTEIN EBH"/>
    <property type="match status" value="1"/>
</dbReference>
<dbReference type="InterPro" id="IPR002988">
    <property type="entry name" value="GA_module"/>
</dbReference>
<dbReference type="PANTHER" id="PTHR33150:SF1">
    <property type="entry name" value="EXTRACELLULAR MATRIX-BINDING PROTEIN EBH"/>
    <property type="match status" value="1"/>
</dbReference>
<dbReference type="PROSITE" id="PS50847">
    <property type="entry name" value="GRAM_POS_ANCHORING"/>
    <property type="match status" value="1"/>
</dbReference>
<evidence type="ECO:0000256" key="4">
    <source>
        <dbReference type="ARBA" id="ARBA00023088"/>
    </source>
</evidence>
<feature type="compositionally biased region" description="Polar residues" evidence="6">
    <location>
        <begin position="1744"/>
        <end position="1758"/>
    </location>
</feature>
<evidence type="ECO:0000256" key="5">
    <source>
        <dbReference type="SAM" id="Coils"/>
    </source>
</evidence>
<keyword evidence="5" id="KW-0175">Coiled coil</keyword>
<feature type="region of interest" description="Disordered" evidence="6">
    <location>
        <begin position="1099"/>
        <end position="1133"/>
    </location>
</feature>
<dbReference type="InterPro" id="IPR009063">
    <property type="entry name" value="Ig/albumin-bd_sf"/>
</dbReference>
<evidence type="ECO:0000313" key="10">
    <source>
        <dbReference type="Proteomes" id="UP001519292"/>
    </source>
</evidence>
<evidence type="ECO:0000256" key="1">
    <source>
        <dbReference type="ARBA" id="ARBA00022512"/>
    </source>
</evidence>
<proteinExistence type="predicted"/>
<feature type="compositionally biased region" description="Low complexity" evidence="6">
    <location>
        <begin position="61"/>
        <end position="113"/>
    </location>
</feature>
<feature type="transmembrane region" description="Helical" evidence="7">
    <location>
        <begin position="1778"/>
        <end position="1799"/>
    </location>
</feature>
<dbReference type="Proteomes" id="UP001519292">
    <property type="component" value="Unassembled WGS sequence"/>
</dbReference>
<protein>
    <submittedName>
        <fullName evidence="9">LPXTG-motif cell wall-anchored protein</fullName>
    </submittedName>
</protein>
<accession>A0ABS4MFQ1</accession>
<keyword evidence="1" id="KW-0134">Cell wall</keyword>
<dbReference type="Pfam" id="PF01468">
    <property type="entry name" value="GA"/>
    <property type="match status" value="8"/>
</dbReference>
<feature type="compositionally biased region" description="Basic and acidic residues" evidence="6">
    <location>
        <begin position="1121"/>
        <end position="1133"/>
    </location>
</feature>
<feature type="domain" description="Gram-positive cocci surface proteins LPxTG" evidence="8">
    <location>
        <begin position="1767"/>
        <end position="1805"/>
    </location>
</feature>
<evidence type="ECO:0000256" key="3">
    <source>
        <dbReference type="ARBA" id="ARBA00022729"/>
    </source>
</evidence>
<dbReference type="SUPFAM" id="SSF46997">
    <property type="entry name" value="Bacterial immunoglobulin/albumin-binding domains"/>
    <property type="match status" value="18"/>
</dbReference>